<dbReference type="Pfam" id="PF02181">
    <property type="entry name" value="FH2"/>
    <property type="match status" value="1"/>
</dbReference>
<feature type="region of interest" description="Disordered" evidence="1">
    <location>
        <begin position="1"/>
        <end position="67"/>
    </location>
</feature>
<feature type="region of interest" description="Disordered" evidence="1">
    <location>
        <begin position="556"/>
        <end position="635"/>
    </location>
</feature>
<dbReference type="PANTHER" id="PTHR45691">
    <property type="entry name" value="PROTEIN DIAPHANOUS"/>
    <property type="match status" value="1"/>
</dbReference>
<feature type="compositionally biased region" description="Low complexity" evidence="1">
    <location>
        <begin position="257"/>
        <end position="273"/>
    </location>
</feature>
<dbReference type="InterPro" id="IPR051412">
    <property type="entry name" value="Formin_Homology_Diaphanous_sf"/>
</dbReference>
<dbReference type="EMBL" id="LGTL01000021">
    <property type="protein sequence ID" value="KPA76218.1"/>
    <property type="molecule type" value="Genomic_DNA"/>
</dbReference>
<gene>
    <name evidence="3" type="ORF">ABB37_07966</name>
</gene>
<feature type="compositionally biased region" description="Pro residues" evidence="1">
    <location>
        <begin position="399"/>
        <end position="409"/>
    </location>
</feature>
<dbReference type="RefSeq" id="XP_015654657.1">
    <property type="nucleotide sequence ID" value="XM_015806786.1"/>
</dbReference>
<comment type="caution">
    <text evidence="3">The sequence shown here is derived from an EMBL/GenBank/DDBJ whole genome shotgun (WGS) entry which is preliminary data.</text>
</comment>
<keyword evidence="4" id="KW-1185">Reference proteome</keyword>
<proteinExistence type="predicted"/>
<feature type="compositionally biased region" description="Polar residues" evidence="1">
    <location>
        <begin position="1"/>
        <end position="13"/>
    </location>
</feature>
<evidence type="ECO:0000313" key="3">
    <source>
        <dbReference type="EMBL" id="KPA76218.1"/>
    </source>
</evidence>
<feature type="region of interest" description="Disordered" evidence="1">
    <location>
        <begin position="342"/>
        <end position="370"/>
    </location>
</feature>
<dbReference type="Proteomes" id="UP000037923">
    <property type="component" value="Unassembled WGS sequence"/>
</dbReference>
<dbReference type="OrthoDB" id="26518at2759"/>
<dbReference type="PANTHER" id="PTHR45691:SF6">
    <property type="entry name" value="PROTEIN DIAPHANOUS"/>
    <property type="match status" value="1"/>
</dbReference>
<dbReference type="InterPro" id="IPR042201">
    <property type="entry name" value="FH2_Formin_sf"/>
</dbReference>
<feature type="region of interest" description="Disordered" evidence="1">
    <location>
        <begin position="385"/>
        <end position="528"/>
    </location>
</feature>
<feature type="compositionally biased region" description="Low complexity" evidence="1">
    <location>
        <begin position="432"/>
        <end position="444"/>
    </location>
</feature>
<evidence type="ECO:0000313" key="4">
    <source>
        <dbReference type="Proteomes" id="UP000037923"/>
    </source>
</evidence>
<feature type="compositionally biased region" description="Polar residues" evidence="1">
    <location>
        <begin position="511"/>
        <end position="522"/>
    </location>
</feature>
<dbReference type="PROSITE" id="PS51444">
    <property type="entry name" value="FH2"/>
    <property type="match status" value="1"/>
</dbReference>
<organism evidence="3 4">
    <name type="scientific">Leptomonas pyrrhocoris</name>
    <name type="common">Firebug parasite</name>
    <dbReference type="NCBI Taxonomy" id="157538"/>
    <lineage>
        <taxon>Eukaryota</taxon>
        <taxon>Discoba</taxon>
        <taxon>Euglenozoa</taxon>
        <taxon>Kinetoplastea</taxon>
        <taxon>Metakinetoplastina</taxon>
        <taxon>Trypanosomatida</taxon>
        <taxon>Trypanosomatidae</taxon>
        <taxon>Leishmaniinae</taxon>
        <taxon>Leptomonas</taxon>
    </lineage>
</organism>
<feature type="compositionally biased region" description="Basic and acidic residues" evidence="1">
    <location>
        <begin position="352"/>
        <end position="366"/>
    </location>
</feature>
<dbReference type="GO" id="GO:0005884">
    <property type="term" value="C:actin filament"/>
    <property type="evidence" value="ECO:0007669"/>
    <property type="project" value="TreeGrafter"/>
</dbReference>
<reference evidence="3 4" key="1">
    <citation type="submission" date="2015-07" db="EMBL/GenBank/DDBJ databases">
        <title>High-quality genome of monoxenous trypanosomatid Leptomonas pyrrhocoris.</title>
        <authorList>
            <person name="Flegontov P."/>
            <person name="Butenko A."/>
            <person name="Firsov S."/>
            <person name="Vlcek C."/>
            <person name="Logacheva M.D."/>
            <person name="Field M."/>
            <person name="Filatov D."/>
            <person name="Flegontova O."/>
            <person name="Gerasimov E."/>
            <person name="Jackson A.P."/>
            <person name="Kelly S."/>
            <person name="Opperdoes F."/>
            <person name="O'Reilly A."/>
            <person name="Votypka J."/>
            <person name="Yurchenko V."/>
            <person name="Lukes J."/>
        </authorList>
    </citation>
    <scope>NUCLEOTIDE SEQUENCE [LARGE SCALE GENOMIC DNA]</scope>
    <source>
        <strain evidence="3">H10</strain>
    </source>
</reference>
<protein>
    <submittedName>
        <fullName evidence="3">Putative formin</fullName>
    </submittedName>
</protein>
<dbReference type="GeneID" id="26908251"/>
<dbReference type="VEuPathDB" id="TriTrypDB:LpyrH10_21_1020"/>
<dbReference type="OMA" id="WSLRYEL"/>
<evidence type="ECO:0000259" key="2">
    <source>
        <dbReference type="PROSITE" id="PS51444"/>
    </source>
</evidence>
<accession>A0A0N0DSK4</accession>
<feature type="region of interest" description="Disordered" evidence="1">
    <location>
        <begin position="235"/>
        <end position="276"/>
    </location>
</feature>
<dbReference type="SMART" id="SM00498">
    <property type="entry name" value="FH2"/>
    <property type="match status" value="1"/>
</dbReference>
<evidence type="ECO:0000256" key="1">
    <source>
        <dbReference type="SAM" id="MobiDB-lite"/>
    </source>
</evidence>
<dbReference type="SUPFAM" id="SSF101447">
    <property type="entry name" value="Formin homology 2 domain (FH2 domain)"/>
    <property type="match status" value="1"/>
</dbReference>
<feature type="compositionally biased region" description="Pro residues" evidence="1">
    <location>
        <begin position="582"/>
        <end position="612"/>
    </location>
</feature>
<dbReference type="InterPro" id="IPR015425">
    <property type="entry name" value="FH2_Formin"/>
</dbReference>
<name>A0A0N0DSK4_LEPPY</name>
<dbReference type="AlphaFoldDB" id="A0A0N0DSK4"/>
<dbReference type="GO" id="GO:0030041">
    <property type="term" value="P:actin filament polymerization"/>
    <property type="evidence" value="ECO:0007669"/>
    <property type="project" value="TreeGrafter"/>
</dbReference>
<feature type="domain" description="FH2" evidence="2">
    <location>
        <begin position="616"/>
        <end position="1016"/>
    </location>
</feature>
<dbReference type="Gene3D" id="1.20.58.2220">
    <property type="entry name" value="Formin, FH2 domain"/>
    <property type="match status" value="1"/>
</dbReference>
<sequence length="1030" mass="111320">MSHQRSLSASPSNREPRDFDHNGLTNALCTAAEAASSAGGKEGHHDSGDEDGNGSTTSASSGRRRRTTVHVVDYNESPPLVQAPSVSPQRVQRLSLVERRRRGSFTTSGSSITFRRSSQFHTVELTKEYIQNLAEAHGVSPEHVRDVALAAQGNTDLMLSILQNEVSHRLASPNSVDKLNFNDAAAVTQLLSFLELPNDWEGEVIRTLNATQGDAQEAAAQLELKKNQLQSAIEAARARMPASGGGGEGEAQPSQNEAAESGGSSASSPSVGEELTRDEMDHVVARVVATGGARPHQTHRKEGERVYYKLNDAIGARTSVVASELGEDALSTSLSSQEFEQLRGNGDGDIAEDQKGVRQEHEEEPSYSKSCSVSAFLPAVVSSEERTAARRWDGGPTVDPLPTPPPPTAPSSFIVDGRRPSTCKEASPAPPADGGSAHPVPSSALRHRRASLSRGAVDVSGRLASRLDFSPPGNTPAVRNAASSHRTRPAAARDGAASVSTSAEFLPRRGSASNSTAVSPPLSTGLPPLVSPPAVSWAEDRHKAADAVLPLIVSPSRSETASARDPALATSAASSDSRETTPTPPPGLPPPPPPPSIGGAPPPPPPPPPPPGTKGRPGEAAPAANTGKTRPVPINGAIGDSVGVFGEVTHRPALSAETRACLEKLFKKTDPLMKMAAKPAAADILPWKIDTAVNVMLKIINLPIQQIEASIRTFDTLTLGEERVALLKENIPKAEEIEEINRARKAHGKPWSRTEQQELPMAVRFILMTQTIDHYAERIHAWSLKYKLHGDLEDLEQKLAKVNRAIDAIFDSRSLPDMLYFLLEVSNFLNKGSRFQDAKGFPITQLPQIMDFKTTDGKSTLLSYVAESLSSMEASNPSQAGMLHISDELMPMVEAGREIDVPSIEQELKKLRGRLQKCKLLIRELKNDSRWTTVLGKFIIRALPELERVEKLAETIDGKMERLCTFLCEKKETFSLNEVLRTLTMFCKRFDQEQEKMQLRKGRLAREEAHAQLTQETIAKSSAPRRRRLS</sequence>